<dbReference type="Proteomes" id="UP001526426">
    <property type="component" value="Unassembled WGS sequence"/>
</dbReference>
<evidence type="ECO:0000313" key="2">
    <source>
        <dbReference type="EMBL" id="MCW6034724.1"/>
    </source>
</evidence>
<protein>
    <submittedName>
        <fullName evidence="2">Nif11 family protein</fullName>
    </submittedName>
</protein>
<organism evidence="2 3">
    <name type="scientific">Spirulina subsalsa FACHB-351</name>
    <dbReference type="NCBI Taxonomy" id="234711"/>
    <lineage>
        <taxon>Bacteria</taxon>
        <taxon>Bacillati</taxon>
        <taxon>Cyanobacteriota</taxon>
        <taxon>Cyanophyceae</taxon>
        <taxon>Spirulinales</taxon>
        <taxon>Spirulinaceae</taxon>
        <taxon>Spirulina</taxon>
    </lineage>
</organism>
<comment type="caution">
    <text evidence="2">The sequence shown here is derived from an EMBL/GenBank/DDBJ whole genome shotgun (WGS) entry which is preliminary data.</text>
</comment>
<sequence length="108" mass="12561">MSQREDIIGFFQKVCDDPTLQDQLKPPCPANRDGVANIAQAWGFNLTGADIDDYVRFAAFYPQFQDAIAQHQSGGEHLADWLNKWRKHLKKFEETPLDDRYDTIKRYL</sequence>
<evidence type="ECO:0000259" key="1">
    <source>
        <dbReference type="Pfam" id="PF07862"/>
    </source>
</evidence>
<keyword evidence="3" id="KW-1185">Reference proteome</keyword>
<gene>
    <name evidence="2" type="ORF">K4A83_00325</name>
</gene>
<evidence type="ECO:0000313" key="3">
    <source>
        <dbReference type="Proteomes" id="UP001526426"/>
    </source>
</evidence>
<proteinExistence type="predicted"/>
<dbReference type="EMBL" id="JAIHOM010000001">
    <property type="protein sequence ID" value="MCW6034724.1"/>
    <property type="molecule type" value="Genomic_DNA"/>
</dbReference>
<feature type="domain" description="Nif11" evidence="1">
    <location>
        <begin position="4"/>
        <end position="50"/>
    </location>
</feature>
<reference evidence="2 3" key="1">
    <citation type="submission" date="2021-08" db="EMBL/GenBank/DDBJ databases">
        <title>Draft genome sequence of Spirulina subsalsa with high tolerance to salinity and hype-accumulation of phycocyanin.</title>
        <authorList>
            <person name="Pei H."/>
            <person name="Jiang L."/>
        </authorList>
    </citation>
    <scope>NUCLEOTIDE SEQUENCE [LARGE SCALE GENOMIC DNA]</scope>
    <source>
        <strain evidence="2 3">FACHB-351</strain>
    </source>
</reference>
<dbReference type="InterPro" id="IPR012903">
    <property type="entry name" value="Nif11"/>
</dbReference>
<accession>A0ABT3KZP8</accession>
<name>A0ABT3KZP8_9CYAN</name>
<dbReference type="Pfam" id="PF07862">
    <property type="entry name" value="Nif11"/>
    <property type="match status" value="1"/>
</dbReference>